<proteinExistence type="predicted"/>
<dbReference type="OrthoDB" id="102511at2759"/>
<accession>A0A9J6C4G1</accession>
<sequence length="183" mass="21568">MAACVNVFADGLQILWEEIFEDFKIFNYSPVVNVIHQDFKGVFKRNGFELGLVGYYLINIERIIRTLYFLKAYLQFLKKNVQRLLEKIAIDFKGYFQQPRFGTDQSILEREGHLLIKDALFFVGIHEQYLFEALSLAKYSLEPNALKLIKSTLELIAEVIKYECFWTADYQLTIHNLIRHIQC</sequence>
<comment type="caution">
    <text evidence="1">The sequence shown here is derived from an EMBL/GenBank/DDBJ whole genome shotgun (WGS) entry which is preliminary data.</text>
</comment>
<evidence type="ECO:0000313" key="2">
    <source>
        <dbReference type="Proteomes" id="UP001107558"/>
    </source>
</evidence>
<name>A0A9J6C4G1_POLVA</name>
<keyword evidence="2" id="KW-1185">Reference proteome</keyword>
<dbReference type="Proteomes" id="UP001107558">
    <property type="component" value="Chromosome 2"/>
</dbReference>
<reference evidence="1" key="1">
    <citation type="submission" date="2021-03" db="EMBL/GenBank/DDBJ databases">
        <title>Chromosome level genome of the anhydrobiotic midge Polypedilum vanderplanki.</title>
        <authorList>
            <person name="Yoshida Y."/>
            <person name="Kikawada T."/>
            <person name="Gusev O."/>
        </authorList>
    </citation>
    <scope>NUCLEOTIDE SEQUENCE</scope>
    <source>
        <strain evidence="1">NIAS01</strain>
        <tissue evidence="1">Whole body or cell culture</tissue>
    </source>
</reference>
<gene>
    <name evidence="1" type="ORF">PVAND_006276</name>
</gene>
<evidence type="ECO:0000313" key="1">
    <source>
        <dbReference type="EMBL" id="KAG5676438.1"/>
    </source>
</evidence>
<protein>
    <submittedName>
        <fullName evidence="1">Uncharacterized protein</fullName>
    </submittedName>
</protein>
<organism evidence="1 2">
    <name type="scientific">Polypedilum vanderplanki</name>
    <name type="common">Sleeping chironomid midge</name>
    <dbReference type="NCBI Taxonomy" id="319348"/>
    <lineage>
        <taxon>Eukaryota</taxon>
        <taxon>Metazoa</taxon>
        <taxon>Ecdysozoa</taxon>
        <taxon>Arthropoda</taxon>
        <taxon>Hexapoda</taxon>
        <taxon>Insecta</taxon>
        <taxon>Pterygota</taxon>
        <taxon>Neoptera</taxon>
        <taxon>Endopterygota</taxon>
        <taxon>Diptera</taxon>
        <taxon>Nematocera</taxon>
        <taxon>Chironomoidea</taxon>
        <taxon>Chironomidae</taxon>
        <taxon>Chironominae</taxon>
        <taxon>Polypedilum</taxon>
        <taxon>Polypedilum</taxon>
    </lineage>
</organism>
<dbReference type="EMBL" id="JADBJN010000002">
    <property type="protein sequence ID" value="KAG5676438.1"/>
    <property type="molecule type" value="Genomic_DNA"/>
</dbReference>
<dbReference type="AlphaFoldDB" id="A0A9J6C4G1"/>